<dbReference type="EC" id="6.1.1.6" evidence="13"/>
<dbReference type="AlphaFoldDB" id="E1K026"/>
<dbReference type="CDD" id="cd00775">
    <property type="entry name" value="LysRS_core"/>
    <property type="match status" value="1"/>
</dbReference>
<dbReference type="InterPro" id="IPR044136">
    <property type="entry name" value="Lys-tRNA-ligase_II_N"/>
</dbReference>
<dbReference type="RefSeq" id="WP_005995610.1">
    <property type="nucleotide sequence ID" value="NZ_AECZ01000027.1"/>
</dbReference>
<dbReference type="PRINTS" id="PR00982">
    <property type="entry name" value="TRNASYNTHLYS"/>
</dbReference>
<dbReference type="Pfam" id="PF00152">
    <property type="entry name" value="tRNA-synt_2"/>
    <property type="match status" value="1"/>
</dbReference>
<evidence type="ECO:0000256" key="10">
    <source>
        <dbReference type="ARBA" id="ARBA00022917"/>
    </source>
</evidence>
<dbReference type="PROSITE" id="PS50862">
    <property type="entry name" value="AA_TRNA_LIGASE_II"/>
    <property type="match status" value="1"/>
</dbReference>
<dbReference type="Gene3D" id="2.40.50.140">
    <property type="entry name" value="Nucleic acid-binding proteins"/>
    <property type="match status" value="1"/>
</dbReference>
<dbReference type="GO" id="GO:0005829">
    <property type="term" value="C:cytosol"/>
    <property type="evidence" value="ECO:0007669"/>
    <property type="project" value="TreeGrafter"/>
</dbReference>
<evidence type="ECO:0000256" key="2">
    <source>
        <dbReference type="ARBA" id="ARBA00008226"/>
    </source>
</evidence>
<dbReference type="Proteomes" id="UP000006250">
    <property type="component" value="Unassembled WGS sequence"/>
</dbReference>
<dbReference type="InterPro" id="IPR006195">
    <property type="entry name" value="aa-tRNA-synth_II"/>
</dbReference>
<evidence type="ECO:0000256" key="5">
    <source>
        <dbReference type="ARBA" id="ARBA00022598"/>
    </source>
</evidence>
<keyword evidence="8 13" id="KW-0067">ATP-binding</keyword>
<dbReference type="InterPro" id="IPR012340">
    <property type="entry name" value="NA-bd_OB-fold"/>
</dbReference>
<dbReference type="SUPFAM" id="SSF50249">
    <property type="entry name" value="Nucleic acid-binding proteins"/>
    <property type="match status" value="1"/>
</dbReference>
<dbReference type="GO" id="GO:0005524">
    <property type="term" value="F:ATP binding"/>
    <property type="evidence" value="ECO:0007669"/>
    <property type="project" value="UniProtKB-UniRule"/>
</dbReference>
<dbReference type="GO" id="GO:0000287">
    <property type="term" value="F:magnesium ion binding"/>
    <property type="evidence" value="ECO:0007669"/>
    <property type="project" value="UniProtKB-UniRule"/>
</dbReference>
<comment type="subcellular location">
    <subcellularLocation>
        <location evidence="1 13">Cytoplasm</location>
    </subcellularLocation>
</comment>
<dbReference type="CDD" id="cd04322">
    <property type="entry name" value="LysRS_N"/>
    <property type="match status" value="1"/>
</dbReference>
<organism evidence="16 17">
    <name type="scientific">Solidesulfovibrio fructosivorans JJ]</name>
    <dbReference type="NCBI Taxonomy" id="596151"/>
    <lineage>
        <taxon>Bacteria</taxon>
        <taxon>Pseudomonadati</taxon>
        <taxon>Thermodesulfobacteriota</taxon>
        <taxon>Desulfovibrionia</taxon>
        <taxon>Desulfovibrionales</taxon>
        <taxon>Desulfovibrionaceae</taxon>
        <taxon>Solidesulfovibrio</taxon>
    </lineage>
</organism>
<dbReference type="GO" id="GO:0000049">
    <property type="term" value="F:tRNA binding"/>
    <property type="evidence" value="ECO:0007669"/>
    <property type="project" value="TreeGrafter"/>
</dbReference>
<comment type="similarity">
    <text evidence="2 13">Belongs to the class-II aminoacyl-tRNA synthetase family.</text>
</comment>
<dbReference type="InterPro" id="IPR004364">
    <property type="entry name" value="Aa-tRNA-synt_II"/>
</dbReference>
<gene>
    <name evidence="13" type="primary">lysS</name>
    <name evidence="16" type="ORF">DesfrDRAFT_3226</name>
</gene>
<dbReference type="SUPFAM" id="SSF55681">
    <property type="entry name" value="Class II aaRS and biotin synthetases"/>
    <property type="match status" value="1"/>
</dbReference>
<keyword evidence="7 13" id="KW-0547">Nucleotide-binding</keyword>
<protein>
    <recommendedName>
        <fullName evidence="13">Lysine--tRNA ligase</fullName>
        <ecNumber evidence="13">6.1.1.6</ecNumber>
    </recommendedName>
    <alternativeName>
        <fullName evidence="13">Lysyl-tRNA synthetase</fullName>
        <shortName evidence="13">LysRS</shortName>
    </alternativeName>
</protein>
<comment type="caution">
    <text evidence="16">The sequence shown here is derived from an EMBL/GenBank/DDBJ whole genome shotgun (WGS) entry which is preliminary data.</text>
</comment>
<dbReference type="PANTHER" id="PTHR42918">
    <property type="entry name" value="LYSYL-TRNA SYNTHETASE"/>
    <property type="match status" value="1"/>
</dbReference>
<evidence type="ECO:0000313" key="16">
    <source>
        <dbReference type="EMBL" id="EFL50032.1"/>
    </source>
</evidence>
<dbReference type="InterPro" id="IPR045864">
    <property type="entry name" value="aa-tRNA-synth_II/BPL/LPL"/>
</dbReference>
<dbReference type="PANTHER" id="PTHR42918:SF15">
    <property type="entry name" value="LYSINE--TRNA LIGASE, CHLOROPLASTIC_MITOCHONDRIAL"/>
    <property type="match status" value="1"/>
</dbReference>
<evidence type="ECO:0000313" key="17">
    <source>
        <dbReference type="Proteomes" id="UP000006250"/>
    </source>
</evidence>
<dbReference type="STRING" id="596151.DesfrDRAFT_3226"/>
<dbReference type="InterPro" id="IPR002313">
    <property type="entry name" value="Lys-tRNA-ligase_II"/>
</dbReference>
<comment type="cofactor">
    <cofactor evidence="13 14">
        <name>Mg(2+)</name>
        <dbReference type="ChEBI" id="CHEBI:18420"/>
    </cofactor>
    <text evidence="13 14">Binds 3 Mg(2+) ions per subunit.</text>
</comment>
<dbReference type="FunFam" id="3.30.930.10:FF:000001">
    <property type="entry name" value="Lysine--tRNA ligase"/>
    <property type="match status" value="1"/>
</dbReference>
<proteinExistence type="inferred from homology"/>
<feature type="binding site" evidence="13">
    <location>
        <position position="442"/>
    </location>
    <ligand>
        <name>Mg(2+)</name>
        <dbReference type="ChEBI" id="CHEBI:18420"/>
        <label>2</label>
    </ligand>
</feature>
<evidence type="ECO:0000256" key="6">
    <source>
        <dbReference type="ARBA" id="ARBA00022723"/>
    </source>
</evidence>
<dbReference type="NCBIfam" id="TIGR00499">
    <property type="entry name" value="lysS_bact"/>
    <property type="match status" value="1"/>
</dbReference>
<evidence type="ECO:0000256" key="3">
    <source>
        <dbReference type="ARBA" id="ARBA00011738"/>
    </source>
</evidence>
<evidence type="ECO:0000259" key="15">
    <source>
        <dbReference type="PROSITE" id="PS50862"/>
    </source>
</evidence>
<keyword evidence="4 13" id="KW-0963">Cytoplasm</keyword>
<dbReference type="InterPro" id="IPR018149">
    <property type="entry name" value="Lys-tRNA-synth_II_C"/>
</dbReference>
<evidence type="ECO:0000256" key="4">
    <source>
        <dbReference type="ARBA" id="ARBA00022490"/>
    </source>
</evidence>
<sequence length="529" mass="59857">MGSDAPRKKEYKLPVKSKRVEDFRPLLESLDARDELNEVFKNRISKAVQLLDADVPLYPNDFEKNDEIGEVAGAHEPLDEAGLAALDRTFRLAGRIVALRSFGKVAFFTVQDASGRLQVFAERDTLGTDVYSTFKKFDIGDIVGVTGKLFRTKTGELTLHAATIKLLTKSMRPLPEKYHGLKDVETRYRQRYVDLIVTPKAVEIFKARTKIVRELRAFLDTAGFMEVETPMMQAIPGGATAKPFITHHNALDMSLYMRIAPELYLKRLLVGGFERVYEVGRNFRNEGISTRHNPEFTMCEFYWAFARYNDLMDLTERLFGHIARAVTGSDAVEYQGQTIHLGPGWARVPFHESLQTIGGIDPAVYNDFDAAKALVEKSGEKVLKGEKLGKVQAKLFDIFVEPKLIEPHFIYHYPTEISPLSRRNTDDPTITDRFELFIAGREMANAFSELNDPVDQRQRFEEQVREKEAGDDEAHRMDDDYVRALEYGMPPAAGEGIGIDRLVMLLTDQASIREVILFPLLRPEGAPGT</sequence>
<feature type="binding site" evidence="13">
    <location>
        <position position="442"/>
    </location>
    <ligand>
        <name>Mg(2+)</name>
        <dbReference type="ChEBI" id="CHEBI:18420"/>
        <label>1</label>
    </ligand>
</feature>
<dbReference type="NCBIfam" id="NF001756">
    <property type="entry name" value="PRK00484.1"/>
    <property type="match status" value="1"/>
</dbReference>
<evidence type="ECO:0000256" key="13">
    <source>
        <dbReference type="HAMAP-Rule" id="MF_00252"/>
    </source>
</evidence>
<dbReference type="Gene3D" id="3.30.930.10">
    <property type="entry name" value="Bira Bifunctional Protein, Domain 2"/>
    <property type="match status" value="1"/>
</dbReference>
<reference evidence="16 17" key="1">
    <citation type="submission" date="2010-08" db="EMBL/GenBank/DDBJ databases">
        <title>The draft genome of Desulfovibrio fructosovorans JJ.</title>
        <authorList>
            <consortium name="US DOE Joint Genome Institute (JGI-PGF)"/>
            <person name="Lucas S."/>
            <person name="Copeland A."/>
            <person name="Lapidus A."/>
            <person name="Cheng J.-F."/>
            <person name="Bruce D."/>
            <person name="Goodwin L."/>
            <person name="Pitluck S."/>
            <person name="Land M.L."/>
            <person name="Hauser L."/>
            <person name="Chang Y.-J."/>
            <person name="Jeffries C."/>
            <person name="Wall J.D."/>
            <person name="Stahl D.A."/>
            <person name="Arkin A.P."/>
            <person name="Dehal P."/>
            <person name="Stolyar S.M."/>
            <person name="Hazen T.C."/>
            <person name="Woyke T.J."/>
        </authorList>
    </citation>
    <scope>NUCLEOTIDE SEQUENCE [LARGE SCALE GENOMIC DNA]</scope>
    <source>
        <strain evidence="16 17">JJ</strain>
    </source>
</reference>
<evidence type="ECO:0000256" key="7">
    <source>
        <dbReference type="ARBA" id="ARBA00022741"/>
    </source>
</evidence>
<evidence type="ECO:0000256" key="11">
    <source>
        <dbReference type="ARBA" id="ARBA00023146"/>
    </source>
</evidence>
<accession>E1K026</accession>
<keyword evidence="6 13" id="KW-0479">Metal-binding</keyword>
<dbReference type="eggNOG" id="COG1190">
    <property type="taxonomic scope" value="Bacteria"/>
</dbReference>
<comment type="subunit">
    <text evidence="3 13">Homodimer.</text>
</comment>
<dbReference type="GO" id="GO:0006430">
    <property type="term" value="P:lysyl-tRNA aminoacylation"/>
    <property type="evidence" value="ECO:0007669"/>
    <property type="project" value="UniProtKB-UniRule"/>
</dbReference>
<keyword evidence="9 13" id="KW-0460">Magnesium</keyword>
<evidence type="ECO:0000256" key="12">
    <source>
        <dbReference type="ARBA" id="ARBA00048573"/>
    </source>
</evidence>
<name>E1K026_SOLFR</name>
<feature type="binding site" evidence="13">
    <location>
        <position position="435"/>
    </location>
    <ligand>
        <name>Mg(2+)</name>
        <dbReference type="ChEBI" id="CHEBI:18420"/>
        <label>1</label>
    </ligand>
</feature>
<dbReference type="OrthoDB" id="9801152at2"/>
<dbReference type="HAMAP" id="MF_00252">
    <property type="entry name" value="Lys_tRNA_synth_class2"/>
    <property type="match status" value="1"/>
</dbReference>
<dbReference type="FunFam" id="2.40.50.140:FF:000024">
    <property type="entry name" value="Lysine--tRNA ligase"/>
    <property type="match status" value="1"/>
</dbReference>
<evidence type="ECO:0000256" key="9">
    <source>
        <dbReference type="ARBA" id="ARBA00022842"/>
    </source>
</evidence>
<evidence type="ECO:0000256" key="1">
    <source>
        <dbReference type="ARBA" id="ARBA00004496"/>
    </source>
</evidence>
<keyword evidence="5 13" id="KW-0436">Ligase</keyword>
<dbReference type="EMBL" id="AECZ01000027">
    <property type="protein sequence ID" value="EFL50032.1"/>
    <property type="molecule type" value="Genomic_DNA"/>
</dbReference>
<keyword evidence="11 13" id="KW-0030">Aminoacyl-tRNA synthetase</keyword>
<comment type="catalytic activity">
    <reaction evidence="12 13 14">
        <text>tRNA(Lys) + L-lysine + ATP = L-lysyl-tRNA(Lys) + AMP + diphosphate</text>
        <dbReference type="Rhea" id="RHEA:20792"/>
        <dbReference type="Rhea" id="RHEA-COMP:9696"/>
        <dbReference type="Rhea" id="RHEA-COMP:9697"/>
        <dbReference type="ChEBI" id="CHEBI:30616"/>
        <dbReference type="ChEBI" id="CHEBI:32551"/>
        <dbReference type="ChEBI" id="CHEBI:33019"/>
        <dbReference type="ChEBI" id="CHEBI:78442"/>
        <dbReference type="ChEBI" id="CHEBI:78529"/>
        <dbReference type="ChEBI" id="CHEBI:456215"/>
        <dbReference type="EC" id="6.1.1.6"/>
    </reaction>
</comment>
<keyword evidence="17" id="KW-1185">Reference proteome</keyword>
<feature type="domain" description="Aminoacyl-transfer RNA synthetases class-II family profile" evidence="15">
    <location>
        <begin position="205"/>
        <end position="523"/>
    </location>
</feature>
<dbReference type="InterPro" id="IPR004365">
    <property type="entry name" value="NA-bd_OB_tRNA"/>
</dbReference>
<evidence type="ECO:0000256" key="14">
    <source>
        <dbReference type="RuleBase" id="RU000336"/>
    </source>
</evidence>
<dbReference type="GO" id="GO:0004824">
    <property type="term" value="F:lysine-tRNA ligase activity"/>
    <property type="evidence" value="ECO:0007669"/>
    <property type="project" value="UniProtKB-UniRule"/>
</dbReference>
<keyword evidence="10 13" id="KW-0648">Protein biosynthesis</keyword>
<evidence type="ECO:0000256" key="8">
    <source>
        <dbReference type="ARBA" id="ARBA00022840"/>
    </source>
</evidence>
<dbReference type="Pfam" id="PF01336">
    <property type="entry name" value="tRNA_anti-codon"/>
    <property type="match status" value="1"/>
</dbReference>
<dbReference type="GO" id="GO:0042803">
    <property type="term" value="F:protein homodimerization activity"/>
    <property type="evidence" value="ECO:0007669"/>
    <property type="project" value="UniProtKB-ARBA"/>
</dbReference>